<feature type="compositionally biased region" description="Basic and acidic residues" evidence="6">
    <location>
        <begin position="239"/>
        <end position="251"/>
    </location>
</feature>
<feature type="compositionally biased region" description="Basic residues" evidence="6">
    <location>
        <begin position="613"/>
        <end position="632"/>
    </location>
</feature>
<comment type="caution">
    <text evidence="7">The sequence shown here is derived from an EMBL/GenBank/DDBJ whole genome shotgun (WGS) entry which is preliminary data.</text>
</comment>
<reference evidence="7" key="1">
    <citation type="submission" date="2022-03" db="EMBL/GenBank/DDBJ databases">
        <title>Draft genome sequence of Aduncisulcus paluster, a free-living microaerophilic Fornicata.</title>
        <authorList>
            <person name="Yuyama I."/>
            <person name="Kume K."/>
            <person name="Tamura T."/>
            <person name="Inagaki Y."/>
            <person name="Hashimoto T."/>
        </authorList>
    </citation>
    <scope>NUCLEOTIDE SEQUENCE</scope>
    <source>
        <strain evidence="7">NY0171</strain>
    </source>
</reference>
<name>A0ABQ5KTA7_9EUKA</name>
<keyword evidence="4" id="KW-0547">Nucleotide-binding</keyword>
<evidence type="ECO:0000256" key="5">
    <source>
        <dbReference type="ARBA" id="ARBA00022840"/>
    </source>
</evidence>
<evidence type="ECO:0000256" key="3">
    <source>
        <dbReference type="ARBA" id="ARBA00022598"/>
    </source>
</evidence>
<feature type="compositionally biased region" description="Polar residues" evidence="6">
    <location>
        <begin position="148"/>
        <end position="162"/>
    </location>
</feature>
<gene>
    <name evidence="7" type="ORF">ADUPG1_008806</name>
</gene>
<dbReference type="PROSITE" id="PS51221">
    <property type="entry name" value="TTL"/>
    <property type="match status" value="1"/>
</dbReference>
<feature type="region of interest" description="Disordered" evidence="6">
    <location>
        <begin position="671"/>
        <end position="727"/>
    </location>
</feature>
<dbReference type="PANTHER" id="PTHR45870:SF2">
    <property type="entry name" value="TUBULIN MONOGLYCYLASE TTLL3"/>
    <property type="match status" value="1"/>
</dbReference>
<feature type="compositionally biased region" description="Acidic residues" evidence="6">
    <location>
        <begin position="586"/>
        <end position="597"/>
    </location>
</feature>
<comment type="subcellular location">
    <subcellularLocation>
        <location evidence="1">Cytoplasm</location>
    </subcellularLocation>
</comment>
<dbReference type="EMBL" id="BQXS01011048">
    <property type="protein sequence ID" value="GKT35703.1"/>
    <property type="molecule type" value="Genomic_DNA"/>
</dbReference>
<keyword evidence="8" id="KW-1185">Reference proteome</keyword>
<sequence length="923" mass="105497">MIHPHYDEDSSPHLEITGVATHGNVVDEIQAQISSLQQKYVPLTGHLDSKIPFQEFDHLVATKYSERGSFELQREQYISSIEDSRLSPTLTLKPKPEYRPRAKKARYFGRSKSNTKKPYSSTRYHMRDGEISKSTRKPPLPPVRSKSRSVSTSILKTSRNRQASKPQLFVSGHSHVYEQKAPLKPLKSKSSHRECSLTVTRHYLIPYCPIENEGDDSNIKKLFPGVFWYNSPWLEKSDSESKIDAEQEKSGSKTKKSKQKKSSSASRIRKYNRHPCFSLTSSSEKDISNYKSTLALSSDYIFHTSGSSYPDFSHELISRGWSKFNKKDYVGALSKVLGPSKAQAFVAPLRPFHMLFRVRCTIEEEYDEGVVLNHIKHIGQVATKEGLTKNMVEYSREGGDDVDDVFPLSFCLAQEEERRRFERAYLYNIPIVVVKRYLVWYYMDKYSSVNDIPKIEYEKLNSLNMINVLKRKYASLEEKEKDEYQTDIDQDSSSAHSFPPFLSHFFLKKCVSILEQIHAFHNGELLDSTGRIKAGKSDWMILLGGWTSLIAKEELREKEKTGDGKKKRGDKQGCSSDDHSDGSKDDLDDFDDEEDEKAETSQVGTQKSSEKSSKKKPTKSGKSKKKKSKKSHCNPAKERPFNEIPIYFTSFGEELCQCDIIRFFDKMASLASPSSSSSDETAESSSPGPEDKDITSFSHSDRRQDVISESEIPPILPDDGSSALSSHRKKHYKTKIQEIKSHSLLLDMIFKLNNHISQLSLLEESNAWVIKPPSLSRGRGIRVSNNIFDILIQNNSEERGIVLQKYIENTLTVFNYKFDMRQWVLLLSVNPLIAYFYDTNYIRFASQEYSHSNLFDKFAHLTNYSVQKYCDGFGTNEQLGEGNMIEFPELLDILRQKEELECGGSDGKCENHSFGEETTKTKT</sequence>
<feature type="compositionally biased region" description="Basic residues" evidence="6">
    <location>
        <begin position="252"/>
        <end position="267"/>
    </location>
</feature>
<feature type="region of interest" description="Disordered" evidence="6">
    <location>
        <begin position="557"/>
        <end position="638"/>
    </location>
</feature>
<dbReference type="PANTHER" id="PTHR45870">
    <property type="entry name" value="TUBULIN MONOGLYCYLASE TTLL3"/>
    <property type="match status" value="1"/>
</dbReference>
<evidence type="ECO:0000256" key="2">
    <source>
        <dbReference type="ARBA" id="ARBA00022490"/>
    </source>
</evidence>
<feature type="region of interest" description="Disordered" evidence="6">
    <location>
        <begin position="108"/>
        <end position="162"/>
    </location>
</feature>
<dbReference type="Proteomes" id="UP001057375">
    <property type="component" value="Unassembled WGS sequence"/>
</dbReference>
<dbReference type="Pfam" id="PF03133">
    <property type="entry name" value="TTL"/>
    <property type="match status" value="1"/>
</dbReference>
<evidence type="ECO:0000256" key="6">
    <source>
        <dbReference type="SAM" id="MobiDB-lite"/>
    </source>
</evidence>
<proteinExistence type="predicted"/>
<protein>
    <submittedName>
        <fullName evidence="7">Tubulin-tyrosine ligase/Tubulin polyglutamylase like protein</fullName>
    </submittedName>
</protein>
<keyword evidence="3 7" id="KW-0436">Ligase</keyword>
<dbReference type="GO" id="GO:0016874">
    <property type="term" value="F:ligase activity"/>
    <property type="evidence" value="ECO:0007669"/>
    <property type="project" value="UniProtKB-KW"/>
</dbReference>
<feature type="region of interest" description="Disordered" evidence="6">
    <location>
        <begin position="239"/>
        <end position="267"/>
    </location>
</feature>
<dbReference type="InterPro" id="IPR051437">
    <property type="entry name" value="TTLL_monoglycylase"/>
</dbReference>
<evidence type="ECO:0000313" key="8">
    <source>
        <dbReference type="Proteomes" id="UP001057375"/>
    </source>
</evidence>
<feature type="compositionally biased region" description="Low complexity" evidence="6">
    <location>
        <begin position="671"/>
        <end position="686"/>
    </location>
</feature>
<organism evidence="7 8">
    <name type="scientific">Aduncisulcus paluster</name>
    <dbReference type="NCBI Taxonomy" id="2918883"/>
    <lineage>
        <taxon>Eukaryota</taxon>
        <taxon>Metamonada</taxon>
        <taxon>Carpediemonas-like organisms</taxon>
        <taxon>Aduncisulcus</taxon>
    </lineage>
</organism>
<dbReference type="InterPro" id="IPR004344">
    <property type="entry name" value="TTL/TTLL_fam"/>
</dbReference>
<evidence type="ECO:0000313" key="7">
    <source>
        <dbReference type="EMBL" id="GKT35703.1"/>
    </source>
</evidence>
<evidence type="ECO:0000256" key="1">
    <source>
        <dbReference type="ARBA" id="ARBA00004496"/>
    </source>
</evidence>
<feature type="compositionally biased region" description="Basic and acidic residues" evidence="6">
    <location>
        <begin position="576"/>
        <end position="585"/>
    </location>
</feature>
<dbReference type="Gene3D" id="3.30.470.20">
    <property type="entry name" value="ATP-grasp fold, B domain"/>
    <property type="match status" value="1"/>
</dbReference>
<feature type="compositionally biased region" description="Basic and acidic residues" evidence="6">
    <location>
        <begin position="689"/>
        <end position="706"/>
    </location>
</feature>
<keyword evidence="5" id="KW-0067">ATP-binding</keyword>
<evidence type="ECO:0000256" key="4">
    <source>
        <dbReference type="ARBA" id="ARBA00022741"/>
    </source>
</evidence>
<feature type="non-terminal residue" evidence="7">
    <location>
        <position position="923"/>
    </location>
</feature>
<keyword evidence="2" id="KW-0963">Cytoplasm</keyword>
<accession>A0ABQ5KTA7</accession>